<sequence>MTSGRFFGEPLKEAGREKGFTLGIGPGLPILGSDDPADVDLVFSDEVAETAQNEPSGTPRLSPPEREGGGSGVDCIVQVVDGGF</sequence>
<reference evidence="2" key="1">
    <citation type="journal article" date="2021" name="Mol. Plant Pathol.">
        <title>A 20-kb lineage-specific genomic region tames virulence in pathogenic amphidiploid Verticillium longisporum.</title>
        <authorList>
            <person name="Harting R."/>
            <person name="Starke J."/>
            <person name="Kusch H."/>
            <person name="Poggeler S."/>
            <person name="Maurus I."/>
            <person name="Schluter R."/>
            <person name="Landesfeind M."/>
            <person name="Bulla I."/>
            <person name="Nowrousian M."/>
            <person name="de Jonge R."/>
            <person name="Stahlhut G."/>
            <person name="Hoff K.J."/>
            <person name="Asshauer K.P."/>
            <person name="Thurmer A."/>
            <person name="Stanke M."/>
            <person name="Daniel R."/>
            <person name="Morgenstern B."/>
            <person name="Thomma B.P.H.J."/>
            <person name="Kronstad J.W."/>
            <person name="Braus-Stromeyer S.A."/>
            <person name="Braus G.H."/>
        </authorList>
    </citation>
    <scope>NUCLEOTIDE SEQUENCE</scope>
    <source>
        <strain evidence="2">Vl32</strain>
    </source>
</reference>
<dbReference type="EMBL" id="JAEMWZ010000031">
    <property type="protein sequence ID" value="KAG7141425.1"/>
    <property type="molecule type" value="Genomic_DNA"/>
</dbReference>
<dbReference type="Proteomes" id="UP000689129">
    <property type="component" value="Unassembled WGS sequence"/>
</dbReference>
<organism evidence="2 3">
    <name type="scientific">Verticillium longisporum</name>
    <name type="common">Verticillium dahliae var. longisporum</name>
    <dbReference type="NCBI Taxonomy" id="100787"/>
    <lineage>
        <taxon>Eukaryota</taxon>
        <taxon>Fungi</taxon>
        <taxon>Dikarya</taxon>
        <taxon>Ascomycota</taxon>
        <taxon>Pezizomycotina</taxon>
        <taxon>Sordariomycetes</taxon>
        <taxon>Hypocreomycetidae</taxon>
        <taxon>Glomerellales</taxon>
        <taxon>Plectosphaerellaceae</taxon>
        <taxon>Verticillium</taxon>
    </lineage>
</organism>
<evidence type="ECO:0000313" key="2">
    <source>
        <dbReference type="EMBL" id="KAG7141425.1"/>
    </source>
</evidence>
<name>A0A8I3AWN5_VERLO</name>
<evidence type="ECO:0000256" key="1">
    <source>
        <dbReference type="SAM" id="MobiDB-lite"/>
    </source>
</evidence>
<evidence type="ECO:0000313" key="3">
    <source>
        <dbReference type="Proteomes" id="UP000689129"/>
    </source>
</evidence>
<comment type="caution">
    <text evidence="2">The sequence shown here is derived from an EMBL/GenBank/DDBJ whole genome shotgun (WGS) entry which is preliminary data.</text>
</comment>
<proteinExistence type="predicted"/>
<gene>
    <name evidence="2" type="ORF">HYQ45_001987</name>
</gene>
<dbReference type="AlphaFoldDB" id="A0A8I3AWN5"/>
<protein>
    <submittedName>
        <fullName evidence="2">Uncharacterized protein</fullName>
    </submittedName>
</protein>
<feature type="region of interest" description="Disordered" evidence="1">
    <location>
        <begin position="48"/>
        <end position="74"/>
    </location>
</feature>
<accession>A0A8I3AWN5</accession>